<dbReference type="InterPro" id="IPR019775">
    <property type="entry name" value="WD40_repeat_CS"/>
</dbReference>
<dbReference type="Proteomes" id="UP001497522">
    <property type="component" value="Chromosome 3"/>
</dbReference>
<dbReference type="Pfam" id="PF00400">
    <property type="entry name" value="WD40"/>
    <property type="match status" value="3"/>
</dbReference>
<comment type="subcellular location">
    <subcellularLocation>
        <location evidence="1">Cytoplasm</location>
        <location evidence="1">Cytoskeleton</location>
        <location evidence="1">Cilium axoneme</location>
    </subcellularLocation>
</comment>
<evidence type="ECO:0000313" key="11">
    <source>
        <dbReference type="EMBL" id="CAK9873220.1"/>
    </source>
</evidence>
<feature type="compositionally biased region" description="Basic and acidic residues" evidence="10">
    <location>
        <begin position="555"/>
        <end position="566"/>
    </location>
</feature>
<dbReference type="EMBL" id="OZ023704">
    <property type="protein sequence ID" value="CAK9873220.1"/>
    <property type="molecule type" value="Genomic_DNA"/>
</dbReference>
<organism evidence="11 12">
    <name type="scientific">Sphagnum jensenii</name>
    <dbReference type="NCBI Taxonomy" id="128206"/>
    <lineage>
        <taxon>Eukaryota</taxon>
        <taxon>Viridiplantae</taxon>
        <taxon>Streptophyta</taxon>
        <taxon>Embryophyta</taxon>
        <taxon>Bryophyta</taxon>
        <taxon>Sphagnophytina</taxon>
        <taxon>Sphagnopsida</taxon>
        <taxon>Sphagnales</taxon>
        <taxon>Sphagnaceae</taxon>
        <taxon>Sphagnum</taxon>
    </lineage>
</organism>
<dbReference type="InterPro" id="IPR015943">
    <property type="entry name" value="WD40/YVTN_repeat-like_dom_sf"/>
</dbReference>
<evidence type="ECO:0008006" key="13">
    <source>
        <dbReference type="Google" id="ProtNLM"/>
    </source>
</evidence>
<feature type="region of interest" description="Disordered" evidence="10">
    <location>
        <begin position="947"/>
        <end position="968"/>
    </location>
</feature>
<keyword evidence="12" id="KW-1185">Reference proteome</keyword>
<gene>
    <name evidence="11" type="ORF">CSSPJE1EN2_LOCUS15790</name>
</gene>
<feature type="region of interest" description="Disordered" evidence="10">
    <location>
        <begin position="526"/>
        <end position="618"/>
    </location>
</feature>
<dbReference type="PROSITE" id="PS50082">
    <property type="entry name" value="WD_REPEATS_2"/>
    <property type="match status" value="2"/>
</dbReference>
<feature type="compositionally biased region" description="Acidic residues" evidence="10">
    <location>
        <begin position="1358"/>
        <end position="1383"/>
    </location>
</feature>
<protein>
    <recommendedName>
        <fullName evidence="13">Cilia- and flagella-associated protein 44</fullName>
    </recommendedName>
</protein>
<feature type="compositionally biased region" description="Pro residues" evidence="10">
    <location>
        <begin position="530"/>
        <end position="543"/>
    </location>
</feature>
<keyword evidence="3 8" id="KW-0853">WD repeat</keyword>
<feature type="coiled-coil region" evidence="9">
    <location>
        <begin position="1496"/>
        <end position="1537"/>
    </location>
</feature>
<accession>A0ABP1BD73</accession>
<evidence type="ECO:0000256" key="8">
    <source>
        <dbReference type="PROSITE-ProRule" id="PRU00221"/>
    </source>
</evidence>
<evidence type="ECO:0000256" key="7">
    <source>
        <dbReference type="ARBA" id="ARBA00023273"/>
    </source>
</evidence>
<keyword evidence="7" id="KW-0966">Cell projection</keyword>
<dbReference type="SUPFAM" id="SSF50978">
    <property type="entry name" value="WD40 repeat-like"/>
    <property type="match status" value="1"/>
</dbReference>
<dbReference type="InterPro" id="IPR036322">
    <property type="entry name" value="WD40_repeat_dom_sf"/>
</dbReference>
<feature type="repeat" description="WD" evidence="8">
    <location>
        <begin position="319"/>
        <end position="360"/>
    </location>
</feature>
<dbReference type="PANTHER" id="PTHR14885">
    <property type="entry name" value="CILIA- AND FLAGELLA-ASSOCIATED PROTEIN 43-RELATED"/>
    <property type="match status" value="1"/>
</dbReference>
<feature type="non-terminal residue" evidence="11">
    <location>
        <position position="1688"/>
    </location>
</feature>
<evidence type="ECO:0000256" key="3">
    <source>
        <dbReference type="ARBA" id="ARBA00022574"/>
    </source>
</evidence>
<keyword evidence="5 9" id="KW-0175">Coiled coil</keyword>
<feature type="compositionally biased region" description="Low complexity" evidence="10">
    <location>
        <begin position="567"/>
        <end position="577"/>
    </location>
</feature>
<feature type="compositionally biased region" description="Pro residues" evidence="10">
    <location>
        <begin position="597"/>
        <end position="610"/>
    </location>
</feature>
<evidence type="ECO:0000256" key="1">
    <source>
        <dbReference type="ARBA" id="ARBA00004430"/>
    </source>
</evidence>
<feature type="coiled-coil region" evidence="9">
    <location>
        <begin position="1434"/>
        <end position="1461"/>
    </location>
</feature>
<feature type="compositionally biased region" description="Basic and acidic residues" evidence="10">
    <location>
        <begin position="957"/>
        <end position="968"/>
    </location>
</feature>
<evidence type="ECO:0000256" key="10">
    <source>
        <dbReference type="SAM" id="MobiDB-lite"/>
    </source>
</evidence>
<evidence type="ECO:0000256" key="4">
    <source>
        <dbReference type="ARBA" id="ARBA00022737"/>
    </source>
</evidence>
<feature type="coiled-coil region" evidence="9">
    <location>
        <begin position="799"/>
        <end position="846"/>
    </location>
</feature>
<keyword evidence="4" id="KW-0677">Repeat</keyword>
<dbReference type="SUPFAM" id="SSF101908">
    <property type="entry name" value="Putative isomerase YbhE"/>
    <property type="match status" value="1"/>
</dbReference>
<keyword evidence="6" id="KW-0206">Cytoskeleton</keyword>
<sequence>GSRRNNVAYIAPNILIHACGDVVHFLNLETKSQTFQPSVEGNGIGAVAVHPARKNFAVCEKGVSPNIYIYNYPSLELYKTLEDGTESYFSAANYNLEGSQLATVGGHPDYLLTVWDWENVTMILRCKAFSQEVFKVDFSRYFRGQLLTSGVGHLRFWKMASTFTGLKLEGAIAKFGTVPISDIAGYFELRNSKVLSGTESGTILVWDDALIKCQLKRPGNDMMCHDGMIEYLFLDEDIQQLTSAGADGYIRFWNLDWLEAANDGDDKLVCEIVPTKEVQVDSSCQIKGILCEPDHWIIQDEAGALWKAKLPSFEMEKLLEFHAGPIVAVASSPTNFQLASAGSDGTVRLYSFMEHREIYKRRFNAACSVLLWLPLSTDPSAQSVVVGFQNGAIRVLEQAKDHWSLIYAMKPHKLVVTAAAFTPDGTVFVSVSIDGSVFFFHAVNSFKPLGGGRGGGFIFVICRYGMVPGPITCMDWSPNGQTLLVGCSNGIIMAVACPGIDGDTTKSFVLTLAMKPYIFKRPRIKKKLPPLQPTPAPLPPPPMAEKEGEEGGGDAAHKEGEAKEAEAAAGAPAAEGNAPKEGELPVEGEGADESTAPPKPPTPPPPPPEPIELDDPPGTTYPVRMILYSDSQLNTFYIALEGLASGYIYECHADQEETLGYTKWFDKPINLHRYTHSKKYLISGSDNGIVRVHEAPVPGQLQMAEKSKYWEAGLHDSFYGVVGGATLSFDDHYLVSVSKDGSFFVHTIDLGMMIEKPRSVTPGVAVPPPGNSRKKDSPVKDAAAITDSADDVAENMLSIEELRAKIEQDEINRLALENKNKVLAKVAQVRTTLAALLQENKERERNERLSAAEFEIDPHIRSMLKNETIAEVEQARKEIQWDSEKRNVALRKLYGFFLNPLEVEHIVLHAFASGSQVSSFRTPKLSAEFQAAVVKAREEGWIGIQTSQKERKKSKKELRAAPENPKHEKIERADEPGISKLEYRRRLLKQRDQEWAALLLTKPDMKWVSDEDLDAIEWANTHKGNFNLKSDPEYMVPDELYTNAMLKKNEMVLFGEAVYKAKMAFNSRFLELRAKKMRLHEILLETQSRIIQINSLLGSKEEVMPMPAIPKDETPELREIVTKEEQDAHMEKLAADAAAETAAEAKARAGGGLGGIGGGSKKKVEEKKEEVVVQLGLKTPEKPIHARGFRRKEKHTHKVVLSAMEEAEKAAINIRLQFEKVKLQEKMNEITTSFDDELELIRMEKFSLQINMKCADLKMLAFYQELKVLRLLQPQEEQLNARYEKKLQQDADIQLKLNEQEKVVDAAKEEGQKFIYARKELMVHWEAMNLPLEHNPAHDVLHRMYTKKMRRPKKTVEGQEEDSEEELDDNADDDEDEYEDEEFVELCPPTADPKLYADMVALRDQRCELDYLILDQNKEIDALIKEKGTILKKRNAINTQLQEIENEISVFQRKKQGSLNDVDIYLTLRLNQVEFMVNGVMPKDLSAGIVFSLQELQGLKDRIEAHGQEKTALKKLHKELRKQHASLNRERRFQEKKTHETENKYVEVQLLKFGQTITDETLDIISIKKDLMFLRDRLHNQDAGFTHELTVWMNKIDAATDALRMLTKENAAILHIIADIKGMMNTIDRDMQARAGSMYVDPLLEKRKAETEQKKLCLVVTAQDEDIRKLQKDIITVKTVLPNTFPCD</sequence>
<reference evidence="11" key="1">
    <citation type="submission" date="2024-03" db="EMBL/GenBank/DDBJ databases">
        <authorList>
            <consortium name="ELIXIR-Norway"/>
            <consortium name="Elixir Norway"/>
        </authorList>
    </citation>
    <scope>NUCLEOTIDE SEQUENCE</scope>
</reference>
<proteinExistence type="predicted"/>
<evidence type="ECO:0000256" key="6">
    <source>
        <dbReference type="ARBA" id="ARBA00023212"/>
    </source>
</evidence>
<feature type="region of interest" description="Disordered" evidence="10">
    <location>
        <begin position="1348"/>
        <end position="1383"/>
    </location>
</feature>
<dbReference type="Gene3D" id="2.130.10.10">
    <property type="entry name" value="YVTN repeat-like/Quinoprotein amine dehydrogenase"/>
    <property type="match status" value="2"/>
</dbReference>
<evidence type="ECO:0000313" key="12">
    <source>
        <dbReference type="Proteomes" id="UP001497522"/>
    </source>
</evidence>
<keyword evidence="2" id="KW-0963">Cytoplasm</keyword>
<dbReference type="PANTHER" id="PTHR14885:SF3">
    <property type="entry name" value="CILIA- AND FLAGELLA-ASSOCIATED PROTEIN 44"/>
    <property type="match status" value="1"/>
</dbReference>
<evidence type="ECO:0000256" key="9">
    <source>
        <dbReference type="SAM" id="Coils"/>
    </source>
</evidence>
<feature type="repeat" description="WD" evidence="8">
    <location>
        <begin position="222"/>
        <end position="256"/>
    </location>
</feature>
<evidence type="ECO:0000256" key="5">
    <source>
        <dbReference type="ARBA" id="ARBA00023054"/>
    </source>
</evidence>
<evidence type="ECO:0000256" key="2">
    <source>
        <dbReference type="ARBA" id="ARBA00022490"/>
    </source>
</evidence>
<name>A0ABP1BD73_9BRYO</name>
<dbReference type="InterPro" id="IPR001680">
    <property type="entry name" value="WD40_rpt"/>
</dbReference>
<dbReference type="SMART" id="SM00320">
    <property type="entry name" value="WD40"/>
    <property type="match status" value="9"/>
</dbReference>
<dbReference type="PROSITE" id="PS00678">
    <property type="entry name" value="WD_REPEATS_1"/>
    <property type="match status" value="1"/>
</dbReference>